<dbReference type="RefSeq" id="WP_248653467.1">
    <property type="nucleotide sequence ID" value="NZ_CP096658.1"/>
</dbReference>
<feature type="region of interest" description="Disordered" evidence="1">
    <location>
        <begin position="1"/>
        <end position="21"/>
    </location>
</feature>
<reference evidence="3" key="1">
    <citation type="submission" date="2022-04" db="EMBL/GenBank/DDBJ databases">
        <title>Diverse halophilic archaea isolated from saline environments.</title>
        <authorList>
            <person name="Cui H.-L."/>
        </authorList>
    </citation>
    <scope>NUCLEOTIDE SEQUENCE</scope>
    <source>
        <strain evidence="3">XZYJT40</strain>
    </source>
</reference>
<evidence type="ECO:0000256" key="1">
    <source>
        <dbReference type="SAM" id="MobiDB-lite"/>
    </source>
</evidence>
<dbReference type="GeneID" id="72190295"/>
<dbReference type="Pfam" id="PF23544">
    <property type="entry name" value="AtuA_ferredoxin"/>
    <property type="match status" value="1"/>
</dbReference>
<evidence type="ECO:0000259" key="2">
    <source>
        <dbReference type="Pfam" id="PF23544"/>
    </source>
</evidence>
<dbReference type="InterPro" id="IPR056362">
    <property type="entry name" value="AtuA-like_ferredoxin_dom"/>
</dbReference>
<protein>
    <recommendedName>
        <fullName evidence="2">AtuA-like ferredoxin-fold domain-containing protein</fullName>
    </recommendedName>
</protein>
<sequence>MTDETSPVTVGDIAHGRSGDKGNRVNIGVVADTPAAYDRLIEQLTADRVAAYFEGLVDGAVERYELPNVHAVNFVCEDALDGGGQASLRYDTQGKTYAAALMEYKLPGREGDND</sequence>
<keyword evidence="4" id="KW-1185">Reference proteome</keyword>
<dbReference type="PANTHER" id="PTHR47708:SF2">
    <property type="entry name" value="SI:CH73-132F6.5"/>
    <property type="match status" value="1"/>
</dbReference>
<evidence type="ECO:0000313" key="4">
    <source>
        <dbReference type="Proteomes" id="UP000830434"/>
    </source>
</evidence>
<proteinExistence type="predicted"/>
<feature type="domain" description="AtuA-like ferredoxin-fold" evidence="2">
    <location>
        <begin position="9"/>
        <end position="106"/>
    </location>
</feature>
<dbReference type="AlphaFoldDB" id="A0A8U0IF89"/>
<dbReference type="Proteomes" id="UP000830434">
    <property type="component" value="Chromosome"/>
</dbReference>
<dbReference type="PANTHER" id="PTHR47708">
    <property type="match status" value="1"/>
</dbReference>
<dbReference type="KEGG" id="haxz:M0R88_10530"/>
<name>A0A8U0IF89_9EURY</name>
<dbReference type="EMBL" id="CP096658">
    <property type="protein sequence ID" value="UPV98963.1"/>
    <property type="molecule type" value="Genomic_DNA"/>
</dbReference>
<organism evidence="3 4">
    <name type="scientific">Halorussus gelatinilyticus</name>
    <dbReference type="NCBI Taxonomy" id="2937524"/>
    <lineage>
        <taxon>Archaea</taxon>
        <taxon>Methanobacteriati</taxon>
        <taxon>Methanobacteriota</taxon>
        <taxon>Stenosarchaea group</taxon>
        <taxon>Halobacteria</taxon>
        <taxon>Halobacteriales</taxon>
        <taxon>Haladaptataceae</taxon>
        <taxon>Halorussus</taxon>
    </lineage>
</organism>
<evidence type="ECO:0000313" key="3">
    <source>
        <dbReference type="EMBL" id="UPV98963.1"/>
    </source>
</evidence>
<gene>
    <name evidence="3" type="ORF">M0R88_10530</name>
</gene>
<accession>A0A8U0IF89</accession>